<reference evidence="2" key="1">
    <citation type="submission" date="2016-10" db="EMBL/GenBank/DDBJ databases">
        <authorList>
            <person name="Varghese N."/>
            <person name="Submissions S."/>
        </authorList>
    </citation>
    <scope>NUCLEOTIDE SEQUENCE [LARGE SCALE GENOMIC DNA]</scope>
    <source>
        <strain evidence="2">DSM 24729</strain>
    </source>
</reference>
<protein>
    <recommendedName>
        <fullName evidence="3">Lipocalin-like domain-containing protein</fullName>
    </recommendedName>
</protein>
<evidence type="ECO:0000313" key="2">
    <source>
        <dbReference type="Proteomes" id="UP000182114"/>
    </source>
</evidence>
<dbReference type="EMBL" id="FNBD01000007">
    <property type="protein sequence ID" value="SDF09554.1"/>
    <property type="molecule type" value="Genomic_DNA"/>
</dbReference>
<dbReference type="AlphaFoldDB" id="A0A1G7IAP2"/>
<name>A0A1G7IAP2_9FLAO</name>
<organism evidence="1 2">
    <name type="scientific">Cellulophaga baltica</name>
    <dbReference type="NCBI Taxonomy" id="76594"/>
    <lineage>
        <taxon>Bacteria</taxon>
        <taxon>Pseudomonadati</taxon>
        <taxon>Bacteroidota</taxon>
        <taxon>Flavobacteriia</taxon>
        <taxon>Flavobacteriales</taxon>
        <taxon>Flavobacteriaceae</taxon>
        <taxon>Cellulophaga</taxon>
    </lineage>
</organism>
<gene>
    <name evidence="1" type="ORF">SAMN04487992_107129</name>
</gene>
<dbReference type="RefSeq" id="WP_074538659.1">
    <property type="nucleotide sequence ID" value="NZ_FNBD01000007.1"/>
</dbReference>
<dbReference type="PROSITE" id="PS51257">
    <property type="entry name" value="PROKAR_LIPOPROTEIN"/>
    <property type="match status" value="1"/>
</dbReference>
<proteinExistence type="predicted"/>
<evidence type="ECO:0008006" key="3">
    <source>
        <dbReference type="Google" id="ProtNLM"/>
    </source>
</evidence>
<keyword evidence="2" id="KW-1185">Reference proteome</keyword>
<dbReference type="eggNOG" id="ENOG5032S0M">
    <property type="taxonomic scope" value="Bacteria"/>
</dbReference>
<accession>A0A1G7IAP2</accession>
<dbReference type="Proteomes" id="UP000182114">
    <property type="component" value="Unassembled WGS sequence"/>
</dbReference>
<evidence type="ECO:0000313" key="1">
    <source>
        <dbReference type="EMBL" id="SDF09554.1"/>
    </source>
</evidence>
<sequence length="140" mass="16399">MIKKISAVVFLFLITSCSQKITEEQLSALNGYWEIEKVTLSDGQKKEYKVNETIDYIELDGLKGFRKKVKPTFSGTYITSNDAELFSIYKKEDQFLFTYKTEISEWTETLKSISKDKFSVTSEDNITYFYKRYEPINISK</sequence>